<dbReference type="EMBL" id="BSBO01000054">
    <property type="protein sequence ID" value="GLG06218.1"/>
    <property type="molecule type" value="Genomic_DNA"/>
</dbReference>
<name>A0A9W6FE31_9FIRM</name>
<keyword evidence="2" id="KW-1185">Reference proteome</keyword>
<comment type="caution">
    <text evidence="1">The sequence shown here is derived from an EMBL/GenBank/DDBJ whole genome shotgun (WGS) entry which is preliminary data.</text>
</comment>
<dbReference type="AlphaFoldDB" id="A0A9W6FE31"/>
<gene>
    <name evidence="1" type="ORF">Selli1_33920</name>
</gene>
<protein>
    <recommendedName>
        <fullName evidence="3">Phage protein, HK97 gp10 family</fullName>
    </recommendedName>
</protein>
<dbReference type="Proteomes" id="UP001145145">
    <property type="component" value="Unassembled WGS sequence"/>
</dbReference>
<evidence type="ECO:0000313" key="1">
    <source>
        <dbReference type="EMBL" id="GLG06218.1"/>
    </source>
</evidence>
<sequence>MSEMDFDAAGLDFMEDLLSQFQVTDEEVLSAMETGAKMLVADVRKLPKPRSEVRKAGYTHLLDSVTYRKTKKEIEVGWRKYYGPMVENGTIRARATSHVAPTFKTNQKKYYNSIEKDMWK</sequence>
<dbReference type="RefSeq" id="WP_281874257.1">
    <property type="nucleotide sequence ID" value="NZ_BSBO01000054.1"/>
</dbReference>
<evidence type="ECO:0008006" key="3">
    <source>
        <dbReference type="Google" id="ProtNLM"/>
    </source>
</evidence>
<evidence type="ECO:0000313" key="2">
    <source>
        <dbReference type="Proteomes" id="UP001145145"/>
    </source>
</evidence>
<reference evidence="1 2" key="1">
    <citation type="journal article" date="2023" name="Int. J. Syst. Evol. Microbiol.">
        <title>Sellimonas catena sp. nov., isolated from human faeces.</title>
        <authorList>
            <person name="Hisatomi A."/>
            <person name="Ohkuma M."/>
            <person name="Sakamoto M."/>
        </authorList>
    </citation>
    <scope>NUCLEOTIDE SEQUENCE [LARGE SCALE GENOMIC DNA]</scope>
    <source>
        <strain evidence="1 2">12EGH17</strain>
    </source>
</reference>
<dbReference type="InterPro" id="IPR010064">
    <property type="entry name" value="HK97-gp10_tail"/>
</dbReference>
<proteinExistence type="predicted"/>
<accession>A0A9W6FE31</accession>
<organism evidence="1 2">
    <name type="scientific">Sellimonas catena</name>
    <dbReference type="NCBI Taxonomy" id="2994035"/>
    <lineage>
        <taxon>Bacteria</taxon>
        <taxon>Bacillati</taxon>
        <taxon>Bacillota</taxon>
        <taxon>Clostridia</taxon>
        <taxon>Lachnospirales</taxon>
        <taxon>Lachnospiraceae</taxon>
        <taxon>Sellimonas</taxon>
    </lineage>
</organism>
<dbReference type="Pfam" id="PF04883">
    <property type="entry name" value="HK97-gp10_like"/>
    <property type="match status" value="1"/>
</dbReference>